<dbReference type="Proteomes" id="UP000738359">
    <property type="component" value="Unassembled WGS sequence"/>
</dbReference>
<evidence type="ECO:0000313" key="2">
    <source>
        <dbReference type="EMBL" id="KAF9945386.1"/>
    </source>
</evidence>
<keyword evidence="1" id="KW-0175">Coiled coil</keyword>
<gene>
    <name evidence="2" type="ORF">BGZ70_003830</name>
</gene>
<dbReference type="CDD" id="cd22249">
    <property type="entry name" value="UDM1_RNF168_RNF169-like"/>
    <property type="match status" value="1"/>
</dbReference>
<organism evidence="2 3">
    <name type="scientific">Mortierella alpina</name>
    <name type="common">Oleaginous fungus</name>
    <name type="synonym">Mortierella renispora</name>
    <dbReference type="NCBI Taxonomy" id="64518"/>
    <lineage>
        <taxon>Eukaryota</taxon>
        <taxon>Fungi</taxon>
        <taxon>Fungi incertae sedis</taxon>
        <taxon>Mucoromycota</taxon>
        <taxon>Mortierellomycotina</taxon>
        <taxon>Mortierellomycetes</taxon>
        <taxon>Mortierellales</taxon>
        <taxon>Mortierellaceae</taxon>
        <taxon>Mortierella</taxon>
    </lineage>
</organism>
<proteinExistence type="predicted"/>
<evidence type="ECO:0000313" key="3">
    <source>
        <dbReference type="Proteomes" id="UP000738359"/>
    </source>
</evidence>
<evidence type="ECO:0000256" key="1">
    <source>
        <dbReference type="SAM" id="Coils"/>
    </source>
</evidence>
<dbReference type="AlphaFoldDB" id="A0A9P6IRP1"/>
<protein>
    <submittedName>
        <fullName evidence="2">Uncharacterized protein</fullName>
    </submittedName>
</protein>
<comment type="caution">
    <text evidence="2">The sequence shown here is derived from an EMBL/GenBank/DDBJ whole genome shotgun (WGS) entry which is preliminary data.</text>
</comment>
<keyword evidence="3" id="KW-1185">Reference proteome</keyword>
<feature type="coiled-coil region" evidence="1">
    <location>
        <begin position="284"/>
        <end position="312"/>
    </location>
</feature>
<sequence length="496" mass="56596">VVRESTDSLSRPESLPLPMAHFQAMTNILFDTSLVQLQHQRALINCARYITSSIERSFEKTIRTSGSLHPHQHSLLVKSYSVAIGPFLTMDASHIVPVDTTKPPPTQEPAVFNCVQPPRFLDSYFQMMIWHRCLKDLIALFNRVQKLHTRAAVTHLRPVSLAARHSHCPVAPHISQEPTWTPVYSFCCPAHSPESASANRPSNPSVPCDLSQNVRRAVCRFRCASSREGASLPYPPSQRAVAPMLSNVKAHCCTGGSGPSQNVAGHQETKDNHKESECPIALLLEEDERQRARELEERQKRQEREMEEENLVVRRFMMEERIRQDTLMKQELLSLCHTACGLFMVRSFRHHIADPPAKTIMTLLRQGSPWNKGVWREGEWRHAPIDVDHDADEVAMSRRLENEIKYRMERNSNQQRSPVVAESTIRERLKHLFNISAFHGREGEDDVAEQGTWQRLCLATIQFLADERLAWGGNEINVELSKLRSSSNASAWFYHE</sequence>
<accession>A0A9P6IRP1</accession>
<dbReference type="OrthoDB" id="2387036at2759"/>
<name>A0A9P6IRP1_MORAP</name>
<reference evidence="2" key="1">
    <citation type="journal article" date="2020" name="Fungal Divers.">
        <title>Resolving the Mortierellaceae phylogeny through synthesis of multi-gene phylogenetics and phylogenomics.</title>
        <authorList>
            <person name="Vandepol N."/>
            <person name="Liber J."/>
            <person name="Desiro A."/>
            <person name="Na H."/>
            <person name="Kennedy M."/>
            <person name="Barry K."/>
            <person name="Grigoriev I.V."/>
            <person name="Miller A.N."/>
            <person name="O'Donnell K."/>
            <person name="Stajich J.E."/>
            <person name="Bonito G."/>
        </authorList>
    </citation>
    <scope>NUCLEOTIDE SEQUENCE</scope>
    <source>
        <strain evidence="2">CK1249</strain>
    </source>
</reference>
<dbReference type="EMBL" id="JAAAHY010002099">
    <property type="protein sequence ID" value="KAF9945386.1"/>
    <property type="molecule type" value="Genomic_DNA"/>
</dbReference>
<feature type="non-terminal residue" evidence="2">
    <location>
        <position position="1"/>
    </location>
</feature>